<name>A0A8J4C177_9CHLO</name>
<evidence type="ECO:0000256" key="5">
    <source>
        <dbReference type="ARBA" id="ARBA00023128"/>
    </source>
</evidence>
<dbReference type="EMBL" id="BNCQ01000006">
    <property type="protein sequence ID" value="GIL99179.1"/>
    <property type="molecule type" value="Genomic_DNA"/>
</dbReference>
<evidence type="ECO:0000256" key="1">
    <source>
        <dbReference type="ARBA" id="ARBA00004173"/>
    </source>
</evidence>
<dbReference type="AlphaFoldDB" id="A0A8J4C177"/>
<sequence length="117" mass="13227">MLKHLKRVFVQFTPGDAKAASARELLQRVSSNHAKRSNPGCVVEFKVDEDGSAGKAFVDLTFTDNEQRRVHTKELSVEDVARLIEQKAGEMEMRTVMKEVGYDPWRPENRLPPSKSA</sequence>
<keyword evidence="3" id="KW-0809">Transit peptide</keyword>
<dbReference type="EMBL" id="BNCP01000004">
    <property type="protein sequence ID" value="GIL72698.1"/>
    <property type="molecule type" value="Genomic_DNA"/>
</dbReference>
<comment type="subcellular location">
    <subcellularLocation>
        <location evidence="1">Mitochondrion</location>
    </subcellularLocation>
</comment>
<organism evidence="9 11">
    <name type="scientific">Volvox reticuliferus</name>
    <dbReference type="NCBI Taxonomy" id="1737510"/>
    <lineage>
        <taxon>Eukaryota</taxon>
        <taxon>Viridiplantae</taxon>
        <taxon>Chlorophyta</taxon>
        <taxon>core chlorophytes</taxon>
        <taxon>Chlorophyceae</taxon>
        <taxon>CS clade</taxon>
        <taxon>Chlamydomonadales</taxon>
        <taxon>Volvocaceae</taxon>
        <taxon>Volvox</taxon>
    </lineage>
</organism>
<dbReference type="InterPro" id="IPR052473">
    <property type="entry name" value="mtLSU_mL53"/>
</dbReference>
<keyword evidence="5" id="KW-0496">Mitochondrion</keyword>
<accession>A0A8J4C177</accession>
<evidence type="ECO:0000313" key="11">
    <source>
        <dbReference type="Proteomes" id="UP000747110"/>
    </source>
</evidence>
<dbReference type="Proteomes" id="UP000722791">
    <property type="component" value="Unassembled WGS sequence"/>
</dbReference>
<dbReference type="PANTHER" id="PTHR33618">
    <property type="entry name" value="39S RIBOSOMAL PROTEIN L53, MITOCHONDRIAL"/>
    <property type="match status" value="1"/>
</dbReference>
<reference evidence="9" key="1">
    <citation type="journal article" date="2021" name="Proc. Natl. Acad. Sci. U.S.A.">
        <title>Three genomes in the algal genus Volvox reveal the fate of a haploid sex-determining region after a transition to homothallism.</title>
        <authorList>
            <person name="Yamamoto K."/>
            <person name="Hamaji T."/>
            <person name="Kawai-Toyooka H."/>
            <person name="Matsuzaki R."/>
            <person name="Takahashi F."/>
            <person name="Nishimura Y."/>
            <person name="Kawachi M."/>
            <person name="Noguchi H."/>
            <person name="Minakuchi Y."/>
            <person name="Umen J.G."/>
            <person name="Toyoda A."/>
            <person name="Nozaki H."/>
        </authorList>
    </citation>
    <scope>NUCLEOTIDE SEQUENCE</scope>
    <source>
        <strain evidence="10">NIES-3785</strain>
        <strain evidence="9">NIES-3786</strain>
    </source>
</reference>
<dbReference type="Proteomes" id="UP000747110">
    <property type="component" value="Unassembled WGS sequence"/>
</dbReference>
<dbReference type="PANTHER" id="PTHR33618:SF1">
    <property type="entry name" value="LARGE RIBOSOMAL SUBUNIT PROTEIN ML53"/>
    <property type="match status" value="1"/>
</dbReference>
<dbReference type="OrthoDB" id="2012048at2759"/>
<keyword evidence="4" id="KW-0689">Ribosomal protein</keyword>
<gene>
    <name evidence="9" type="ORF">Vretifemale_2941</name>
    <name evidence="10" type="ORF">Vretimale_4404</name>
</gene>
<evidence type="ECO:0000256" key="7">
    <source>
        <dbReference type="ARBA" id="ARBA00035180"/>
    </source>
</evidence>
<dbReference type="InterPro" id="IPR019716">
    <property type="entry name" value="Ribosomal_mL53"/>
</dbReference>
<evidence type="ECO:0000256" key="2">
    <source>
        <dbReference type="ARBA" id="ARBA00005557"/>
    </source>
</evidence>
<comment type="similarity">
    <text evidence="2">Belongs to the mitochondrion-specific ribosomal protein mL53 family.</text>
</comment>
<keyword evidence="11" id="KW-1185">Reference proteome</keyword>
<evidence type="ECO:0000313" key="9">
    <source>
        <dbReference type="EMBL" id="GIL72698.1"/>
    </source>
</evidence>
<comment type="caution">
    <text evidence="9">The sequence shown here is derived from an EMBL/GenBank/DDBJ whole genome shotgun (WGS) entry which is preliminary data.</text>
</comment>
<keyword evidence="6" id="KW-0687">Ribonucleoprotein</keyword>
<evidence type="ECO:0000256" key="6">
    <source>
        <dbReference type="ARBA" id="ARBA00023274"/>
    </source>
</evidence>
<dbReference type="GO" id="GO:0005762">
    <property type="term" value="C:mitochondrial large ribosomal subunit"/>
    <property type="evidence" value="ECO:0007669"/>
    <property type="project" value="TreeGrafter"/>
</dbReference>
<evidence type="ECO:0000256" key="4">
    <source>
        <dbReference type="ARBA" id="ARBA00022980"/>
    </source>
</evidence>
<dbReference type="Pfam" id="PF10780">
    <property type="entry name" value="MRP_L53"/>
    <property type="match status" value="1"/>
</dbReference>
<proteinExistence type="inferred from homology"/>
<dbReference type="Gene3D" id="3.40.30.10">
    <property type="entry name" value="Glutaredoxin"/>
    <property type="match status" value="1"/>
</dbReference>
<protein>
    <recommendedName>
        <fullName evidence="7">Large ribosomal subunit protein mL53</fullName>
    </recommendedName>
    <alternativeName>
        <fullName evidence="8">39S ribosomal protein L53, mitochondrial</fullName>
    </alternativeName>
</protein>
<evidence type="ECO:0000313" key="10">
    <source>
        <dbReference type="EMBL" id="GIL99179.1"/>
    </source>
</evidence>
<evidence type="ECO:0000256" key="3">
    <source>
        <dbReference type="ARBA" id="ARBA00022946"/>
    </source>
</evidence>
<evidence type="ECO:0000256" key="8">
    <source>
        <dbReference type="ARBA" id="ARBA00042721"/>
    </source>
</evidence>